<evidence type="ECO:0000259" key="7">
    <source>
        <dbReference type="Pfam" id="PF00082"/>
    </source>
</evidence>
<dbReference type="PRINTS" id="PR00723">
    <property type="entry name" value="SUBTILISIN"/>
</dbReference>
<dbReference type="AlphaFoldDB" id="A0A9P4XJ71"/>
<keyword evidence="4 5" id="KW-0720">Serine protease</keyword>
<evidence type="ECO:0000256" key="3">
    <source>
        <dbReference type="ARBA" id="ARBA00022801"/>
    </source>
</evidence>
<comment type="caution">
    <text evidence="9">The sequence shown here is derived from an EMBL/GenBank/DDBJ whole genome shotgun (WGS) entry which is preliminary data.</text>
</comment>
<dbReference type="InterPro" id="IPR015500">
    <property type="entry name" value="Peptidase_S8_subtilisin-rel"/>
</dbReference>
<reference evidence="9 10" key="1">
    <citation type="submission" date="2018-06" db="EMBL/GenBank/DDBJ databases">
        <title>Genome analysis of cellulolytic fungus Trichoderma lentiforme CFAM-422.</title>
        <authorList>
            <person name="Steindorff A.S."/>
            <person name="Formighieri E.F."/>
            <person name="Midorikawa G.E.O."/>
            <person name="Tamietti M.S."/>
            <person name="Ramos E.Z."/>
            <person name="Silva A.S."/>
            <person name="Bon E.P.S."/>
            <person name="Mendes T.D."/>
            <person name="Damaso M.C.T."/>
            <person name="Favaro L.C.L."/>
        </authorList>
    </citation>
    <scope>NUCLEOTIDE SEQUENCE [LARGE SCALE GENOMIC DNA]</scope>
    <source>
        <strain evidence="9 10">CFAM-422</strain>
    </source>
</reference>
<comment type="similarity">
    <text evidence="1 5">Belongs to the peptidase S8 family.</text>
</comment>
<dbReference type="PROSITE" id="PS51892">
    <property type="entry name" value="SUBTILASE"/>
    <property type="match status" value="1"/>
</dbReference>
<feature type="active site" description="Charge relay system" evidence="5">
    <location>
        <position position="774"/>
    </location>
</feature>
<keyword evidence="6" id="KW-0812">Transmembrane</keyword>
<gene>
    <name evidence="9" type="ORF">CFAM422_003849</name>
</gene>
<protein>
    <recommendedName>
        <fullName evidence="11">Peptidase S8/S53 domain-containing protein</fullName>
    </recommendedName>
</protein>
<accession>A0A9P4XJ71</accession>
<name>A0A9P4XJ71_9HYPO</name>
<proteinExistence type="inferred from homology"/>
<dbReference type="PANTHER" id="PTHR43806">
    <property type="entry name" value="PEPTIDASE S8"/>
    <property type="match status" value="1"/>
</dbReference>
<dbReference type="PANTHER" id="PTHR43806:SF11">
    <property type="entry name" value="CEREVISIN-RELATED"/>
    <property type="match status" value="1"/>
</dbReference>
<feature type="domain" description="Peptidase S8/S53" evidence="7">
    <location>
        <begin position="569"/>
        <end position="788"/>
    </location>
</feature>
<evidence type="ECO:0000256" key="6">
    <source>
        <dbReference type="SAM" id="Phobius"/>
    </source>
</evidence>
<dbReference type="GO" id="GO:0004252">
    <property type="term" value="F:serine-type endopeptidase activity"/>
    <property type="evidence" value="ECO:0007669"/>
    <property type="project" value="UniProtKB-UniRule"/>
</dbReference>
<evidence type="ECO:0000256" key="4">
    <source>
        <dbReference type="ARBA" id="ARBA00022825"/>
    </source>
</evidence>
<keyword evidence="6" id="KW-0472">Membrane</keyword>
<dbReference type="Pfam" id="PF24476">
    <property type="entry name" value="DUF7580"/>
    <property type="match status" value="1"/>
</dbReference>
<evidence type="ECO:0000256" key="1">
    <source>
        <dbReference type="ARBA" id="ARBA00011073"/>
    </source>
</evidence>
<dbReference type="Pfam" id="PF00082">
    <property type="entry name" value="Peptidase_S8"/>
    <property type="match status" value="1"/>
</dbReference>
<dbReference type="CDD" id="cd00306">
    <property type="entry name" value="Peptidases_S8_S53"/>
    <property type="match status" value="1"/>
</dbReference>
<dbReference type="InterPro" id="IPR036852">
    <property type="entry name" value="Peptidase_S8/S53_dom_sf"/>
</dbReference>
<organism evidence="9 10">
    <name type="scientific">Trichoderma lentiforme</name>
    <dbReference type="NCBI Taxonomy" id="1567552"/>
    <lineage>
        <taxon>Eukaryota</taxon>
        <taxon>Fungi</taxon>
        <taxon>Dikarya</taxon>
        <taxon>Ascomycota</taxon>
        <taxon>Pezizomycotina</taxon>
        <taxon>Sordariomycetes</taxon>
        <taxon>Hypocreomycetidae</taxon>
        <taxon>Hypocreales</taxon>
        <taxon>Hypocreaceae</taxon>
        <taxon>Trichoderma</taxon>
    </lineage>
</organism>
<feature type="active site" description="Charge relay system" evidence="5">
    <location>
        <position position="615"/>
    </location>
</feature>
<evidence type="ECO:0000313" key="9">
    <source>
        <dbReference type="EMBL" id="KAF3074074.1"/>
    </source>
</evidence>
<dbReference type="Gene3D" id="3.40.50.200">
    <property type="entry name" value="Peptidase S8/S53 domain"/>
    <property type="match status" value="1"/>
</dbReference>
<feature type="domain" description="DUF7580" evidence="8">
    <location>
        <begin position="294"/>
        <end position="485"/>
    </location>
</feature>
<dbReference type="EMBL" id="QLNT01000005">
    <property type="protein sequence ID" value="KAF3074074.1"/>
    <property type="molecule type" value="Genomic_DNA"/>
</dbReference>
<evidence type="ECO:0008006" key="11">
    <source>
        <dbReference type="Google" id="ProtNLM"/>
    </source>
</evidence>
<sequence>MDSTTRQQQMFIEELGHLILEYGVDQESPDTNLGIQLLLISQGLGTVDSEALTNGDIPELNKVITKLESIAKITGTLYSPTGEDDTDQLHNNLTEFLNSSDHNERQQLSTNCEDLVEALQRHVSIDHILGNPPGSEIIEYPVSVKRKLLSGLRNNSICTCVRPNESQGSPRWHPTRLLLQQKPRQDNRRVIDFSAVVARVPEERWRNVCLSVPLRENSEGFAGETSPSSGPDHGQGSDLVRGLFCYILKNNAFARIRFVFRNGNFFSEHDVRGFEPRPCPGIGITLTTVLQKYTLQLKDKVDLAHMTAQALWQFYDTRLLYDKWNSDCILFMPEEHRGIRRIPIKLYVPFQFEASEENIDECLSEKLIAHRYPRILAFAIILIEIGLGRPLQLQQCDSLATQVNTDFEVASQGLNELKETPWENSLDKSAFIKAIENCLRYENFGPIDTTSAAVPSPARNQDGRTSLQIDHTRRVFYDKVVWPLQWLVEFGHQSADYLREDQRPLQISRASSTRKDLQEDIQFPPTEFHASRYINPKDWLRSLKAINKEIHPKLQNLVVDGQGVRVGERGIRVAILDTGYDSKAPLLVDKSVARRFKGWKDFVSGSDVPVDSFGHGTFMATLLIHSAPISEVHVARVAENTNKLRQSAHRIAEGIRWAALEQNADIISMSFGFPAFDKESYGPISKAIDEVNIKRDGQIIFLASAGNSGVYEDETFPATHSSVIAIRATNCLGEFMNTNPRSRRGGSEVFGAIGDDIPPHLREFYPEVSLPGSSAATAVAAGTAVIMLAYVLILPQLLKIEIQEHKLKLLWTTEGMTRMFMKMSDDMGQQQRFLNPVKFFCNKPGPFDKYCAIYDCL</sequence>
<keyword evidence="3 5" id="KW-0378">Hydrolase</keyword>
<dbReference type="InterPro" id="IPR050131">
    <property type="entry name" value="Peptidase_S8_subtilisin-like"/>
</dbReference>
<feature type="active site" description="Charge relay system" evidence="5">
    <location>
        <position position="577"/>
    </location>
</feature>
<dbReference type="InterPro" id="IPR000209">
    <property type="entry name" value="Peptidase_S8/S53_dom"/>
</dbReference>
<feature type="transmembrane region" description="Helical" evidence="6">
    <location>
        <begin position="775"/>
        <end position="798"/>
    </location>
</feature>
<keyword evidence="10" id="KW-1185">Reference proteome</keyword>
<keyword evidence="2 5" id="KW-0645">Protease</keyword>
<evidence type="ECO:0000313" key="10">
    <source>
        <dbReference type="Proteomes" id="UP000801864"/>
    </source>
</evidence>
<evidence type="ECO:0000256" key="5">
    <source>
        <dbReference type="PROSITE-ProRule" id="PRU01240"/>
    </source>
</evidence>
<evidence type="ECO:0000259" key="8">
    <source>
        <dbReference type="Pfam" id="PF24476"/>
    </source>
</evidence>
<evidence type="ECO:0000256" key="2">
    <source>
        <dbReference type="ARBA" id="ARBA00022670"/>
    </source>
</evidence>
<dbReference type="InterPro" id="IPR056002">
    <property type="entry name" value="DUF7580"/>
</dbReference>
<dbReference type="SUPFAM" id="SSF52743">
    <property type="entry name" value="Subtilisin-like"/>
    <property type="match status" value="1"/>
</dbReference>
<keyword evidence="6" id="KW-1133">Transmembrane helix</keyword>
<dbReference type="Proteomes" id="UP000801864">
    <property type="component" value="Unassembled WGS sequence"/>
</dbReference>
<dbReference type="GO" id="GO:0006508">
    <property type="term" value="P:proteolysis"/>
    <property type="evidence" value="ECO:0007669"/>
    <property type="project" value="UniProtKB-KW"/>
</dbReference>